<dbReference type="PANTHER" id="PTHR33198">
    <property type="entry name" value="ANK_REP_REGION DOMAIN-CONTAINING PROTEIN-RELATED"/>
    <property type="match status" value="1"/>
</dbReference>
<organism evidence="2 3">
    <name type="scientific">Littorina saxatilis</name>
    <dbReference type="NCBI Taxonomy" id="31220"/>
    <lineage>
        <taxon>Eukaryota</taxon>
        <taxon>Metazoa</taxon>
        <taxon>Spiralia</taxon>
        <taxon>Lophotrochozoa</taxon>
        <taxon>Mollusca</taxon>
        <taxon>Gastropoda</taxon>
        <taxon>Caenogastropoda</taxon>
        <taxon>Littorinimorpha</taxon>
        <taxon>Littorinoidea</taxon>
        <taxon>Littorinidae</taxon>
        <taxon>Littorina</taxon>
    </lineage>
</organism>
<sequence>MAFKPPANFDFVRPAGWAEWRQRFGRYRVASKLMKEDGEIQVSSLIYSMGNEAEKIFSQFNLNAEDSKKYDVVLGKFNEYFLPKNNVIHERAKFQRREQKEEESVEQYIRALYELSEYAEFAEKETTIRDRLVLGVVDKELSQKLQLESDLDLQKAMRIARQHEQVTQQLKEQRQSTSGATASVDFTNRDQKWKFKKHANPRHTGTWSDKKKCTKCGTVHKDSETVSG</sequence>
<name>A0AAN9GHC8_9CAEN</name>
<gene>
    <name evidence="2" type="ORF">V1264_018019</name>
</gene>
<evidence type="ECO:0000313" key="2">
    <source>
        <dbReference type="EMBL" id="KAK7106805.1"/>
    </source>
</evidence>
<comment type="caution">
    <text evidence="2">The sequence shown here is derived from an EMBL/GenBank/DDBJ whole genome shotgun (WGS) entry which is preliminary data.</text>
</comment>
<evidence type="ECO:0000313" key="3">
    <source>
        <dbReference type="Proteomes" id="UP001374579"/>
    </source>
</evidence>
<accession>A0AAN9GHC8</accession>
<proteinExistence type="predicted"/>
<reference evidence="2 3" key="1">
    <citation type="submission" date="2024-02" db="EMBL/GenBank/DDBJ databases">
        <title>Chromosome-scale genome assembly of the rough periwinkle Littorina saxatilis.</title>
        <authorList>
            <person name="De Jode A."/>
            <person name="Faria R."/>
            <person name="Formenti G."/>
            <person name="Sims Y."/>
            <person name="Smith T.P."/>
            <person name="Tracey A."/>
            <person name="Wood J.M.D."/>
            <person name="Zagrodzka Z.B."/>
            <person name="Johannesson K."/>
            <person name="Butlin R.K."/>
            <person name="Leder E.H."/>
        </authorList>
    </citation>
    <scope>NUCLEOTIDE SEQUENCE [LARGE SCALE GENOMIC DNA]</scope>
    <source>
        <strain evidence="2">Snail1</strain>
        <tissue evidence="2">Muscle</tissue>
    </source>
</reference>
<dbReference type="PANTHER" id="PTHR33198:SF20">
    <property type="entry name" value="RETROTRANSPOSON GAG DOMAIN-CONTAINING PROTEIN"/>
    <property type="match status" value="1"/>
</dbReference>
<dbReference type="AlphaFoldDB" id="A0AAN9GHC8"/>
<keyword evidence="3" id="KW-1185">Reference proteome</keyword>
<evidence type="ECO:0008006" key="4">
    <source>
        <dbReference type="Google" id="ProtNLM"/>
    </source>
</evidence>
<protein>
    <recommendedName>
        <fullName evidence="4">Retrotransposon gag domain-containing protein</fullName>
    </recommendedName>
</protein>
<feature type="region of interest" description="Disordered" evidence="1">
    <location>
        <begin position="170"/>
        <end position="213"/>
    </location>
</feature>
<feature type="compositionally biased region" description="Polar residues" evidence="1">
    <location>
        <begin position="170"/>
        <end position="186"/>
    </location>
</feature>
<dbReference type="Proteomes" id="UP001374579">
    <property type="component" value="Unassembled WGS sequence"/>
</dbReference>
<dbReference type="EMBL" id="JBAMIC010000007">
    <property type="protein sequence ID" value="KAK7106805.1"/>
    <property type="molecule type" value="Genomic_DNA"/>
</dbReference>
<evidence type="ECO:0000256" key="1">
    <source>
        <dbReference type="SAM" id="MobiDB-lite"/>
    </source>
</evidence>